<protein>
    <recommendedName>
        <fullName evidence="4 12">Anaerobic ribonucleoside-triphosphate reductase-activating protein</fullName>
        <ecNumber evidence="12">1.97.1.-</ecNumber>
    </recommendedName>
</protein>
<evidence type="ECO:0000256" key="6">
    <source>
        <dbReference type="ARBA" id="ARBA00022691"/>
    </source>
</evidence>
<organism evidence="14 16">
    <name type="scientific">Acutalibacter muris</name>
    <dbReference type="NCBI Taxonomy" id="1796620"/>
    <lineage>
        <taxon>Bacteria</taxon>
        <taxon>Bacillati</taxon>
        <taxon>Bacillota</taxon>
        <taxon>Clostridia</taxon>
        <taxon>Eubacteriales</taxon>
        <taxon>Acutalibacteraceae</taxon>
        <taxon>Acutalibacter</taxon>
    </lineage>
</organism>
<keyword evidence="8 12" id="KW-0560">Oxidoreductase</keyword>
<sequence>MGVSAAKLQVAGLEPESIVDGPGIRLAVFVQGCPHKCPGCHNPQTHPFKGGTEMAVEDIFARFKRNPLLKGVTLSGGEPFCQAEALAELARLVHSARKDVVVYTGYTYEELAASEDPAVQALLSETDLLVDGPFIEEQKDLDLHFRGSGNQRLIDMEKTRARGQVALWEQ</sequence>
<dbReference type="PANTHER" id="PTHR30352">
    <property type="entry name" value="PYRUVATE FORMATE-LYASE-ACTIVATING ENZYME"/>
    <property type="match status" value="1"/>
</dbReference>
<evidence type="ECO:0000256" key="5">
    <source>
        <dbReference type="ARBA" id="ARBA00022485"/>
    </source>
</evidence>
<dbReference type="Proteomes" id="UP000596035">
    <property type="component" value="Chromosome"/>
</dbReference>
<dbReference type="PROSITE" id="PS01087">
    <property type="entry name" value="RADICAL_ACTIVATING"/>
    <property type="match status" value="1"/>
</dbReference>
<dbReference type="SFLD" id="SFLDG01066">
    <property type="entry name" value="organic_radical-activating_enz"/>
    <property type="match status" value="1"/>
</dbReference>
<keyword evidence="10" id="KW-0411">Iron-sulfur</keyword>
<dbReference type="KEGG" id="amur:ADH66_14480"/>
<evidence type="ECO:0000256" key="4">
    <source>
        <dbReference type="ARBA" id="ARBA00014281"/>
    </source>
</evidence>
<dbReference type="SFLD" id="SFLDF00299">
    <property type="entry name" value="anaerobic_ribonucleoside-triph"/>
    <property type="match status" value="1"/>
</dbReference>
<dbReference type="GO" id="GO:0043365">
    <property type="term" value="F:[formate-C-acetyltransferase]-activating enzyme activity"/>
    <property type="evidence" value="ECO:0007669"/>
    <property type="project" value="InterPro"/>
</dbReference>
<keyword evidence="5" id="KW-0004">4Fe-4S</keyword>
<evidence type="ECO:0000256" key="10">
    <source>
        <dbReference type="ARBA" id="ARBA00023014"/>
    </source>
</evidence>
<dbReference type="PANTHER" id="PTHR30352:SF2">
    <property type="entry name" value="ANAEROBIC RIBONUCLEOSIDE-TRIPHOSPHATE REDUCTASE-ACTIVATING PROTEIN"/>
    <property type="match status" value="1"/>
</dbReference>
<dbReference type="EMBL" id="CP065321">
    <property type="protein sequence ID" value="QQR31025.1"/>
    <property type="molecule type" value="Genomic_DNA"/>
</dbReference>
<accession>A0A1Z2XTH2</accession>
<evidence type="ECO:0000256" key="7">
    <source>
        <dbReference type="ARBA" id="ARBA00022723"/>
    </source>
</evidence>
<dbReference type="RefSeq" id="WP_066539281.1">
    <property type="nucleotide sequence ID" value="NZ_CAJTCQ010000001.1"/>
</dbReference>
<comment type="function">
    <text evidence="2 12">Activation of anaerobic ribonucleoside-triphosphate reductase under anaerobic conditions by generation of an organic free radical, using S-adenosylmethionine and reduced flavodoxin as cosubstrates to produce 5'-deoxy-adenosine.</text>
</comment>
<dbReference type="Gene3D" id="3.20.20.70">
    <property type="entry name" value="Aldolase class I"/>
    <property type="match status" value="1"/>
</dbReference>
<dbReference type="InterPro" id="IPR058240">
    <property type="entry name" value="rSAM_sf"/>
</dbReference>
<dbReference type="SUPFAM" id="SSF102114">
    <property type="entry name" value="Radical SAM enzymes"/>
    <property type="match status" value="1"/>
</dbReference>
<dbReference type="EMBL" id="CP021422">
    <property type="protein sequence ID" value="ASB41758.1"/>
    <property type="molecule type" value="Genomic_DNA"/>
</dbReference>
<evidence type="ECO:0000256" key="11">
    <source>
        <dbReference type="ARBA" id="ARBA00047365"/>
    </source>
</evidence>
<dbReference type="PIRSF" id="PIRSF000368">
    <property type="entry name" value="NrdG"/>
    <property type="match status" value="1"/>
</dbReference>
<keyword evidence="6" id="KW-0949">S-adenosyl-L-methionine</keyword>
<dbReference type="InterPro" id="IPR001989">
    <property type="entry name" value="Radical_activat_CS"/>
</dbReference>
<evidence type="ECO:0000256" key="1">
    <source>
        <dbReference type="ARBA" id="ARBA00001966"/>
    </source>
</evidence>
<comment type="cofactor">
    <cofactor evidence="1">
        <name>[4Fe-4S] cluster</name>
        <dbReference type="ChEBI" id="CHEBI:49883"/>
    </cofactor>
</comment>
<reference evidence="14 16" key="3">
    <citation type="submission" date="2020-11" db="EMBL/GenBank/DDBJ databases">
        <title>Closed and high quality bacterial genomes of the OMM12 community.</title>
        <authorList>
            <person name="Marbouty M."/>
            <person name="Lamy-Besnier Q."/>
            <person name="Debarbieux L."/>
            <person name="Koszul R."/>
        </authorList>
    </citation>
    <scope>NUCLEOTIDE SEQUENCE [LARGE SCALE GENOMIC DNA]</scope>
    <source>
        <strain evidence="14 16">KB18</strain>
    </source>
</reference>
<evidence type="ECO:0000313" key="13">
    <source>
        <dbReference type="EMBL" id="ASB41758.1"/>
    </source>
</evidence>
<dbReference type="Proteomes" id="UP000196710">
    <property type="component" value="Chromosome"/>
</dbReference>
<evidence type="ECO:0000256" key="8">
    <source>
        <dbReference type="ARBA" id="ARBA00023002"/>
    </source>
</evidence>
<comment type="catalytic activity">
    <reaction evidence="11">
        <text>glycyl-[protein] + reduced [flavodoxin] + S-adenosyl-L-methionine = glycin-2-yl radical-[protein] + semiquinone [flavodoxin] + 5'-deoxyadenosine + L-methionine + H(+)</text>
        <dbReference type="Rhea" id="RHEA:61976"/>
        <dbReference type="Rhea" id="RHEA-COMP:10622"/>
        <dbReference type="Rhea" id="RHEA-COMP:14480"/>
        <dbReference type="Rhea" id="RHEA-COMP:15993"/>
        <dbReference type="Rhea" id="RHEA-COMP:15994"/>
        <dbReference type="ChEBI" id="CHEBI:15378"/>
        <dbReference type="ChEBI" id="CHEBI:17319"/>
        <dbReference type="ChEBI" id="CHEBI:29947"/>
        <dbReference type="ChEBI" id="CHEBI:32722"/>
        <dbReference type="ChEBI" id="CHEBI:57618"/>
        <dbReference type="ChEBI" id="CHEBI:57844"/>
        <dbReference type="ChEBI" id="CHEBI:59789"/>
        <dbReference type="ChEBI" id="CHEBI:140311"/>
    </reaction>
</comment>
<dbReference type="InterPro" id="IPR034457">
    <property type="entry name" value="Organic_radical-activating"/>
</dbReference>
<evidence type="ECO:0000313" key="15">
    <source>
        <dbReference type="Proteomes" id="UP000196710"/>
    </source>
</evidence>
<keyword evidence="15" id="KW-1185">Reference proteome</keyword>
<keyword evidence="9" id="KW-0408">Iron</keyword>
<dbReference type="InterPro" id="IPR007197">
    <property type="entry name" value="rSAM"/>
</dbReference>
<dbReference type="EC" id="1.97.1.-" evidence="12"/>
<reference evidence="13" key="1">
    <citation type="journal article" date="2017" name="Genome Announc.">
        <title>High-Quality Whole-Genome Sequences of the Oligo-Mouse-Microbiota Bacterial Community.</title>
        <authorList>
            <person name="Garzetti D."/>
            <person name="Brugiroux S."/>
            <person name="Bunk B."/>
            <person name="Pukall R."/>
            <person name="McCoy K.D."/>
            <person name="Macpherson A.J."/>
            <person name="Stecher B."/>
        </authorList>
    </citation>
    <scope>NUCLEOTIDE SEQUENCE</scope>
    <source>
        <strain evidence="13">KB18</strain>
    </source>
</reference>
<dbReference type="GO" id="GO:0004748">
    <property type="term" value="F:ribonucleoside-diphosphate reductase activity, thioredoxin disulfide as acceptor"/>
    <property type="evidence" value="ECO:0007669"/>
    <property type="project" value="TreeGrafter"/>
</dbReference>
<evidence type="ECO:0000256" key="12">
    <source>
        <dbReference type="PIRNR" id="PIRNR000368"/>
    </source>
</evidence>
<evidence type="ECO:0000256" key="2">
    <source>
        <dbReference type="ARBA" id="ARBA00003852"/>
    </source>
</evidence>
<dbReference type="GO" id="GO:0046872">
    <property type="term" value="F:metal ion binding"/>
    <property type="evidence" value="ECO:0007669"/>
    <property type="project" value="UniProtKB-KW"/>
</dbReference>
<name>A0A1Z2XTH2_9FIRM</name>
<evidence type="ECO:0000256" key="3">
    <source>
        <dbReference type="ARBA" id="ARBA00009777"/>
    </source>
</evidence>
<dbReference type="NCBIfam" id="TIGR02491">
    <property type="entry name" value="NrdG"/>
    <property type="match status" value="1"/>
</dbReference>
<dbReference type="SFLD" id="SFLDG01063">
    <property type="entry name" value="activating_enzymes__group_1"/>
    <property type="match status" value="1"/>
</dbReference>
<keyword evidence="7" id="KW-0479">Metal-binding</keyword>
<dbReference type="InterPro" id="IPR013785">
    <property type="entry name" value="Aldolase_TIM"/>
</dbReference>
<comment type="similarity">
    <text evidence="3 12">Belongs to the organic radical-activating enzymes family.</text>
</comment>
<evidence type="ECO:0000313" key="16">
    <source>
        <dbReference type="Proteomes" id="UP000596035"/>
    </source>
</evidence>
<reference evidence="15" key="2">
    <citation type="submission" date="2017-05" db="EMBL/GenBank/DDBJ databases">
        <title>Improved OligoMM genomes.</title>
        <authorList>
            <person name="Garzetti D."/>
        </authorList>
    </citation>
    <scope>NUCLEOTIDE SEQUENCE [LARGE SCALE GENOMIC DNA]</scope>
    <source>
        <strain evidence="15">KB18</strain>
    </source>
</reference>
<evidence type="ECO:0000256" key="9">
    <source>
        <dbReference type="ARBA" id="ARBA00023004"/>
    </source>
</evidence>
<dbReference type="Pfam" id="PF13353">
    <property type="entry name" value="Fer4_12"/>
    <property type="match status" value="1"/>
</dbReference>
<dbReference type="AlphaFoldDB" id="A0A1Z2XTH2"/>
<gene>
    <name evidence="14" type="primary">nrdG</name>
    <name evidence="13" type="ORF">ADH66_14480</name>
    <name evidence="14" type="ORF">I5Q82_04855</name>
</gene>
<dbReference type="GO" id="GO:0051539">
    <property type="term" value="F:4 iron, 4 sulfur cluster binding"/>
    <property type="evidence" value="ECO:0007669"/>
    <property type="project" value="UniProtKB-KW"/>
</dbReference>
<dbReference type="SFLD" id="SFLDS00029">
    <property type="entry name" value="Radical_SAM"/>
    <property type="match status" value="1"/>
</dbReference>
<proteinExistence type="inferred from homology"/>
<evidence type="ECO:0000313" key="14">
    <source>
        <dbReference type="EMBL" id="QQR31025.1"/>
    </source>
</evidence>
<dbReference type="InterPro" id="IPR012837">
    <property type="entry name" value="NrdG"/>
</dbReference>
<dbReference type="CDD" id="cd01335">
    <property type="entry name" value="Radical_SAM"/>
    <property type="match status" value="1"/>
</dbReference>